<dbReference type="PANTHER" id="PTHR47331">
    <property type="entry name" value="PHD-TYPE DOMAIN-CONTAINING PROTEIN"/>
    <property type="match status" value="1"/>
</dbReference>
<keyword evidence="2" id="KW-1185">Reference proteome</keyword>
<evidence type="ECO:0000313" key="1">
    <source>
        <dbReference type="EMBL" id="KAI2644915.1"/>
    </source>
</evidence>
<organism evidence="1 2">
    <name type="scientific">Labeo rohita</name>
    <name type="common">Indian major carp</name>
    <name type="synonym">Cyprinus rohita</name>
    <dbReference type="NCBI Taxonomy" id="84645"/>
    <lineage>
        <taxon>Eukaryota</taxon>
        <taxon>Metazoa</taxon>
        <taxon>Chordata</taxon>
        <taxon>Craniata</taxon>
        <taxon>Vertebrata</taxon>
        <taxon>Euteleostomi</taxon>
        <taxon>Actinopterygii</taxon>
        <taxon>Neopterygii</taxon>
        <taxon>Teleostei</taxon>
        <taxon>Ostariophysi</taxon>
        <taxon>Cypriniformes</taxon>
        <taxon>Cyprinidae</taxon>
        <taxon>Labeoninae</taxon>
        <taxon>Labeonini</taxon>
        <taxon>Labeo</taxon>
    </lineage>
</organism>
<evidence type="ECO:0000313" key="2">
    <source>
        <dbReference type="Proteomes" id="UP000830375"/>
    </source>
</evidence>
<gene>
    <name evidence="1" type="ORF">H4Q32_024954</name>
</gene>
<dbReference type="PANTHER" id="PTHR47331:SF3">
    <property type="match status" value="1"/>
</dbReference>
<name>A0ABQ8L2F8_LABRO</name>
<dbReference type="InterPro" id="IPR043502">
    <property type="entry name" value="DNA/RNA_pol_sf"/>
</dbReference>
<dbReference type="Proteomes" id="UP000830375">
    <property type="component" value="Unassembled WGS sequence"/>
</dbReference>
<proteinExistence type="predicted"/>
<accession>A0ABQ8L2F8</accession>
<comment type="caution">
    <text evidence="1">The sequence shown here is derived from an EMBL/GenBank/DDBJ whole genome shotgun (WGS) entry which is preliminary data.</text>
</comment>
<dbReference type="InterPro" id="IPR008042">
    <property type="entry name" value="Retrotrans_Pao"/>
</dbReference>
<reference evidence="1 2" key="1">
    <citation type="submission" date="2022-01" db="EMBL/GenBank/DDBJ databases">
        <title>A high-quality chromosome-level genome assembly of rohu carp, Labeo rohita.</title>
        <authorList>
            <person name="Arick M.A. II"/>
            <person name="Hsu C.-Y."/>
            <person name="Magbanua Z."/>
            <person name="Pechanova O."/>
            <person name="Grover C."/>
            <person name="Miller E."/>
            <person name="Thrash A."/>
            <person name="Ezzel L."/>
            <person name="Alam S."/>
            <person name="Benzie J."/>
            <person name="Hamilton M."/>
            <person name="Karsi A."/>
            <person name="Lawrence M.L."/>
            <person name="Peterson D.G."/>
        </authorList>
    </citation>
    <scope>NUCLEOTIDE SEQUENCE [LARGE SCALE GENOMIC DNA]</scope>
    <source>
        <strain evidence="2">BAU-BD-2019</strain>
        <tissue evidence="1">Blood</tissue>
    </source>
</reference>
<dbReference type="Pfam" id="PF05380">
    <property type="entry name" value="Peptidase_A17"/>
    <property type="match status" value="1"/>
</dbReference>
<dbReference type="SUPFAM" id="SSF56672">
    <property type="entry name" value="DNA/RNA polymerases"/>
    <property type="match status" value="1"/>
</dbReference>
<dbReference type="EMBL" id="JACTAM010002391">
    <property type="protein sequence ID" value="KAI2644915.1"/>
    <property type="molecule type" value="Genomic_DNA"/>
</dbReference>
<sequence length="454" mass="51720">MADIESMFYQVKVPEHDADLLRFLWCPSGRLDEPVEEFRMTVHLFGATSSPSVASYALRRTAEDHKDVTSPDAIQTVLQNFYVDDCLRSVATEYVAVTLVSDLRTLCSSGGFTLTKWTSNSRRVLLSIPEEHRASEVKDLDLRHDTLPVERTLGVQWDTEKDTFTYSMKLQDKPMTRRGILSIVNSIYDLLGFLAPVILHAKLLLQDLCKEQRGCDENIGGKHAEDWERWMKDVTHLSNIHVSRCFKPTKFGCTTAAQLHHFSDASEYAYGIVSYLLLENERGEKHCTFLMGKSRVAPLKRVTIPRLELTAAVVAVKVDKMLQQEMQVPLQQSVFWTDSTTVLKYIDSETARFKTFVANRISLIREATKPSQWKYVRTNENPADQANRGLKVKSLAQGGTWISGPDFLLHEKDWPEQPVQRKESLDNDPEVKNTVVVNTVKVEENVEPMNQLIN</sequence>
<protein>
    <submittedName>
        <fullName evidence="1">Uncharacterized protein</fullName>
    </submittedName>
</protein>